<dbReference type="Proteomes" id="UP000584325">
    <property type="component" value="Unassembled WGS sequence"/>
</dbReference>
<evidence type="ECO:0000313" key="6">
    <source>
        <dbReference type="Proteomes" id="UP000298763"/>
    </source>
</evidence>
<dbReference type="SUPFAM" id="SSF53639">
    <property type="entry name" value="AraD/HMP-PK domain-like"/>
    <property type="match status" value="1"/>
</dbReference>
<dbReference type="Pfam" id="PF00596">
    <property type="entry name" value="Aldolase_II"/>
    <property type="match status" value="1"/>
</dbReference>
<dbReference type="EMBL" id="CP040017">
    <property type="protein sequence ID" value="QCP10028.1"/>
    <property type="molecule type" value="Genomic_DNA"/>
</dbReference>
<keyword evidence="6" id="KW-1185">Reference proteome</keyword>
<dbReference type="SMART" id="SM01007">
    <property type="entry name" value="Aldolase_II"/>
    <property type="match status" value="1"/>
</dbReference>
<dbReference type="InterPro" id="IPR036409">
    <property type="entry name" value="Aldolase_II/adducin_N_sf"/>
</dbReference>
<dbReference type="InterPro" id="IPR001303">
    <property type="entry name" value="Aldolase_II/adducin_N"/>
</dbReference>
<organism evidence="4 7">
    <name type="scientific">Pseudoduganella umbonata</name>
    <dbReference type="NCBI Taxonomy" id="864828"/>
    <lineage>
        <taxon>Bacteria</taxon>
        <taxon>Pseudomonadati</taxon>
        <taxon>Pseudomonadota</taxon>
        <taxon>Betaproteobacteria</taxon>
        <taxon>Burkholderiales</taxon>
        <taxon>Oxalobacteraceae</taxon>
        <taxon>Telluria group</taxon>
        <taxon>Pseudoduganella</taxon>
    </lineage>
</organism>
<comment type="similarity">
    <text evidence="1">Belongs to the aldolase class II family.</text>
</comment>
<dbReference type="RefSeq" id="WP_137312914.1">
    <property type="nucleotide sequence ID" value="NZ_CP040017.1"/>
</dbReference>
<dbReference type="Gene3D" id="3.40.225.10">
    <property type="entry name" value="Class II aldolase/adducin N-terminal domain"/>
    <property type="match status" value="1"/>
</dbReference>
<dbReference type="EMBL" id="JACHXS010000001">
    <property type="protein sequence ID" value="MBB3220021.1"/>
    <property type="molecule type" value="Genomic_DNA"/>
</dbReference>
<protein>
    <submittedName>
        <fullName evidence="5">Class II aldolase/adducin family protein</fullName>
    </submittedName>
    <submittedName>
        <fullName evidence="4">Ribulose-5-phosphate 4-epimerase/fuculose-1-phosphate aldolase</fullName>
    </submittedName>
</protein>
<evidence type="ECO:0000256" key="1">
    <source>
        <dbReference type="ARBA" id="ARBA00037961"/>
    </source>
</evidence>
<evidence type="ECO:0000313" key="5">
    <source>
        <dbReference type="EMBL" id="QCP10028.1"/>
    </source>
</evidence>
<dbReference type="PANTHER" id="PTHR10672:SF3">
    <property type="entry name" value="PROTEIN HU-LI TAI SHAO"/>
    <property type="match status" value="1"/>
</dbReference>
<feature type="region of interest" description="Disordered" evidence="2">
    <location>
        <begin position="1"/>
        <end position="33"/>
    </location>
</feature>
<dbReference type="FunFam" id="3.40.225.10:FF:000009">
    <property type="entry name" value="Class II aldolase/adducin N-terminal"/>
    <property type="match status" value="1"/>
</dbReference>
<feature type="compositionally biased region" description="Low complexity" evidence="2">
    <location>
        <begin position="1"/>
        <end position="14"/>
    </location>
</feature>
<gene>
    <name evidence="5" type="ORF">FCL38_06020</name>
    <name evidence="4" type="ORF">FHS02_000808</name>
</gene>
<dbReference type="InterPro" id="IPR051017">
    <property type="entry name" value="Aldolase-II_Adducin_sf"/>
</dbReference>
<dbReference type="Proteomes" id="UP000298763">
    <property type="component" value="Chromosome"/>
</dbReference>
<accession>A0A4P8HNL4</accession>
<dbReference type="AlphaFoldDB" id="A0A4P8HNL4"/>
<dbReference type="NCBIfam" id="NF004855">
    <property type="entry name" value="PRK06208.1"/>
    <property type="match status" value="1"/>
</dbReference>
<evidence type="ECO:0000313" key="7">
    <source>
        <dbReference type="Proteomes" id="UP000584325"/>
    </source>
</evidence>
<dbReference type="GO" id="GO:0051015">
    <property type="term" value="F:actin filament binding"/>
    <property type="evidence" value="ECO:0007669"/>
    <property type="project" value="TreeGrafter"/>
</dbReference>
<proteinExistence type="inferred from homology"/>
<dbReference type="PANTHER" id="PTHR10672">
    <property type="entry name" value="ADDUCIN"/>
    <property type="match status" value="1"/>
</dbReference>
<name>A0A4P8HNL4_9BURK</name>
<sequence length="293" mass="32039">MSSPAPLHSAPLSRPHLRQVGRTGNPAYPRPAIYDAPRDAEGRIVFAVPPPQPTVEAERRHRKERLAVSFRLFARYGFDMGGAGHITARDPEFPDHFWVNPAGVYFGHVRVSDLLLVSHDGRVVEGDGLLNRAAFAIHSELHKARPDVIAAAHSHGLWGKAFAAQGRLLDPLTQDSCAFYQDHAIFADFSGVVLDASEGQRIAETLGPRKAVILQNHGLLTVGQTVESAVWRYIAFENAAQAQLLSEAAGNTKPIPHDVALHTAGQMGSEAGGWFSFQPLWDVITREEPDLFD</sequence>
<reference evidence="5 6" key="1">
    <citation type="submission" date="2019-05" db="EMBL/GenBank/DDBJ databases">
        <title>Draft Genome Sequences of Six Type Strains of the Genus Massilia.</title>
        <authorList>
            <person name="Miess H."/>
            <person name="Frediansyhah A."/>
            <person name="Gross H."/>
        </authorList>
    </citation>
    <scope>NUCLEOTIDE SEQUENCE [LARGE SCALE GENOMIC DNA]</scope>
    <source>
        <strain evidence="5 6">DSMZ 26121</strain>
    </source>
</reference>
<dbReference type="OrthoDB" id="8859181at2"/>
<dbReference type="GO" id="GO:0005856">
    <property type="term" value="C:cytoskeleton"/>
    <property type="evidence" value="ECO:0007669"/>
    <property type="project" value="TreeGrafter"/>
</dbReference>
<evidence type="ECO:0000313" key="4">
    <source>
        <dbReference type="EMBL" id="MBB3220021.1"/>
    </source>
</evidence>
<evidence type="ECO:0000256" key="2">
    <source>
        <dbReference type="SAM" id="MobiDB-lite"/>
    </source>
</evidence>
<evidence type="ECO:0000259" key="3">
    <source>
        <dbReference type="SMART" id="SM01007"/>
    </source>
</evidence>
<feature type="domain" description="Class II aldolase/adducin N-terminal" evidence="3">
    <location>
        <begin position="64"/>
        <end position="244"/>
    </location>
</feature>
<reference evidence="4 7" key="2">
    <citation type="submission" date="2020-08" db="EMBL/GenBank/DDBJ databases">
        <title>Genomic Encyclopedia of Type Strains, Phase III (KMG-III): the genomes of soil and plant-associated and newly described type strains.</title>
        <authorList>
            <person name="Whitman W."/>
        </authorList>
    </citation>
    <scope>NUCLEOTIDE SEQUENCE [LARGE SCALE GENOMIC DNA]</scope>
    <source>
        <strain evidence="4 7">CECT 7753</strain>
    </source>
</reference>